<proteinExistence type="predicted"/>
<gene>
    <name evidence="1" type="ORF">R1flu_006712</name>
</gene>
<evidence type="ECO:0000313" key="2">
    <source>
        <dbReference type="Proteomes" id="UP001605036"/>
    </source>
</evidence>
<accession>A0ABD1YX12</accession>
<reference evidence="1 2" key="1">
    <citation type="submission" date="2024-09" db="EMBL/GenBank/DDBJ databases">
        <title>Chromosome-scale assembly of Riccia fluitans.</title>
        <authorList>
            <person name="Paukszto L."/>
            <person name="Sawicki J."/>
            <person name="Karawczyk K."/>
            <person name="Piernik-Szablinska J."/>
            <person name="Szczecinska M."/>
            <person name="Mazdziarz M."/>
        </authorList>
    </citation>
    <scope>NUCLEOTIDE SEQUENCE [LARGE SCALE GENOMIC DNA]</scope>
    <source>
        <strain evidence="1">Rf_01</strain>
        <tissue evidence="1">Aerial parts of the thallus</tissue>
    </source>
</reference>
<name>A0ABD1YX12_9MARC</name>
<dbReference type="AlphaFoldDB" id="A0ABD1YX12"/>
<sequence length="149" mass="16828">MNCILHLRLHKPSLRRETQPPAVLDQYDLRFYTLLTGNVNSLTTYIGVSDIWYDANIKRTLTSGLAFVPQVASPKQLSGQNQQELDPDWQTITPRNLLTKQDENYVIEAANSFNISLFLTATLARYHDGQTESYCTIPFFGGTEIGLTS</sequence>
<organism evidence="1 2">
    <name type="scientific">Riccia fluitans</name>
    <dbReference type="NCBI Taxonomy" id="41844"/>
    <lineage>
        <taxon>Eukaryota</taxon>
        <taxon>Viridiplantae</taxon>
        <taxon>Streptophyta</taxon>
        <taxon>Embryophyta</taxon>
        <taxon>Marchantiophyta</taxon>
        <taxon>Marchantiopsida</taxon>
        <taxon>Marchantiidae</taxon>
        <taxon>Marchantiales</taxon>
        <taxon>Ricciaceae</taxon>
        <taxon>Riccia</taxon>
    </lineage>
</organism>
<protein>
    <submittedName>
        <fullName evidence="1">Uncharacterized protein</fullName>
    </submittedName>
</protein>
<keyword evidence="2" id="KW-1185">Reference proteome</keyword>
<comment type="caution">
    <text evidence="1">The sequence shown here is derived from an EMBL/GenBank/DDBJ whole genome shotgun (WGS) entry which is preliminary data.</text>
</comment>
<dbReference type="EMBL" id="JBHFFA010000003">
    <property type="protein sequence ID" value="KAL2635233.1"/>
    <property type="molecule type" value="Genomic_DNA"/>
</dbReference>
<dbReference type="Proteomes" id="UP001605036">
    <property type="component" value="Unassembled WGS sequence"/>
</dbReference>
<evidence type="ECO:0000313" key="1">
    <source>
        <dbReference type="EMBL" id="KAL2635233.1"/>
    </source>
</evidence>